<dbReference type="Proteomes" id="UP001235712">
    <property type="component" value="Unassembled WGS sequence"/>
</dbReference>
<evidence type="ECO:0000259" key="5">
    <source>
        <dbReference type="PROSITE" id="PS50977"/>
    </source>
</evidence>
<keyword evidence="2 4" id="KW-0238">DNA-binding</keyword>
<dbReference type="PRINTS" id="PR00455">
    <property type="entry name" value="HTHTETR"/>
</dbReference>
<comment type="caution">
    <text evidence="6">The sequence shown here is derived from an EMBL/GenBank/DDBJ whole genome shotgun (WGS) entry which is preliminary data.</text>
</comment>
<keyword evidence="7" id="KW-1185">Reference proteome</keyword>
<evidence type="ECO:0000256" key="3">
    <source>
        <dbReference type="ARBA" id="ARBA00023163"/>
    </source>
</evidence>
<keyword evidence="3" id="KW-0804">Transcription</keyword>
<proteinExistence type="predicted"/>
<protein>
    <submittedName>
        <fullName evidence="6">AcrR family transcriptional regulator</fullName>
    </submittedName>
</protein>
<dbReference type="PANTHER" id="PTHR30055:SF234">
    <property type="entry name" value="HTH-TYPE TRANSCRIPTIONAL REGULATOR BETI"/>
    <property type="match status" value="1"/>
</dbReference>
<dbReference type="InterPro" id="IPR050109">
    <property type="entry name" value="HTH-type_TetR-like_transc_reg"/>
</dbReference>
<dbReference type="InterPro" id="IPR001647">
    <property type="entry name" value="HTH_TetR"/>
</dbReference>
<dbReference type="SUPFAM" id="SSF46689">
    <property type="entry name" value="Homeodomain-like"/>
    <property type="match status" value="1"/>
</dbReference>
<dbReference type="SUPFAM" id="SSF48498">
    <property type="entry name" value="Tetracyclin repressor-like, C-terminal domain"/>
    <property type="match status" value="1"/>
</dbReference>
<evidence type="ECO:0000256" key="1">
    <source>
        <dbReference type="ARBA" id="ARBA00023015"/>
    </source>
</evidence>
<keyword evidence="1" id="KW-0805">Transcription regulation</keyword>
<name>A0ABT9PA82_9ACTN</name>
<sequence>MTRQELREDARRNREALVAVAREVFQEQGTEASLRDVARRAGVGIGTLYRHFPHRTALLEAVLAAGIDGLRDHADELMTNDDPGEALNLWMTRLATRSAAYRGLPGEVLAAMKDESSDLHRSCTQMQAAAGRLLARAQSVGAVRAGLTGGDVVTMCAAAGWVQQFGGEESSERMLAVLANGLAP</sequence>
<accession>A0ABT9PA82</accession>
<dbReference type="InterPro" id="IPR009057">
    <property type="entry name" value="Homeodomain-like_sf"/>
</dbReference>
<dbReference type="Gene3D" id="1.10.357.10">
    <property type="entry name" value="Tetracycline Repressor, domain 2"/>
    <property type="match status" value="1"/>
</dbReference>
<gene>
    <name evidence="6" type="ORF">J2S57_004844</name>
</gene>
<evidence type="ECO:0000313" key="6">
    <source>
        <dbReference type="EMBL" id="MDP9829095.1"/>
    </source>
</evidence>
<dbReference type="PROSITE" id="PS50977">
    <property type="entry name" value="HTH_TETR_2"/>
    <property type="match status" value="1"/>
</dbReference>
<dbReference type="PANTHER" id="PTHR30055">
    <property type="entry name" value="HTH-TYPE TRANSCRIPTIONAL REGULATOR RUTR"/>
    <property type="match status" value="1"/>
</dbReference>
<organism evidence="6 7">
    <name type="scientific">Kineosporia succinea</name>
    <dbReference type="NCBI Taxonomy" id="84632"/>
    <lineage>
        <taxon>Bacteria</taxon>
        <taxon>Bacillati</taxon>
        <taxon>Actinomycetota</taxon>
        <taxon>Actinomycetes</taxon>
        <taxon>Kineosporiales</taxon>
        <taxon>Kineosporiaceae</taxon>
        <taxon>Kineosporia</taxon>
    </lineage>
</organism>
<dbReference type="InterPro" id="IPR049445">
    <property type="entry name" value="TetR_SbtR-like_C"/>
</dbReference>
<reference evidence="6 7" key="1">
    <citation type="submission" date="2023-07" db="EMBL/GenBank/DDBJ databases">
        <title>Sequencing the genomes of 1000 actinobacteria strains.</title>
        <authorList>
            <person name="Klenk H.-P."/>
        </authorList>
    </citation>
    <scope>NUCLEOTIDE SEQUENCE [LARGE SCALE GENOMIC DNA]</scope>
    <source>
        <strain evidence="6 7">DSM 44388</strain>
    </source>
</reference>
<evidence type="ECO:0000256" key="4">
    <source>
        <dbReference type="PROSITE-ProRule" id="PRU00335"/>
    </source>
</evidence>
<dbReference type="RefSeq" id="WP_307246963.1">
    <property type="nucleotide sequence ID" value="NZ_JAUSQZ010000001.1"/>
</dbReference>
<dbReference type="Pfam" id="PF21597">
    <property type="entry name" value="TetR_C_43"/>
    <property type="match status" value="1"/>
</dbReference>
<feature type="DNA-binding region" description="H-T-H motif" evidence="4">
    <location>
        <begin position="33"/>
        <end position="52"/>
    </location>
</feature>
<evidence type="ECO:0000313" key="7">
    <source>
        <dbReference type="Proteomes" id="UP001235712"/>
    </source>
</evidence>
<feature type="domain" description="HTH tetR-type" evidence="5">
    <location>
        <begin position="11"/>
        <end position="70"/>
    </location>
</feature>
<evidence type="ECO:0000256" key="2">
    <source>
        <dbReference type="ARBA" id="ARBA00023125"/>
    </source>
</evidence>
<dbReference type="InterPro" id="IPR036271">
    <property type="entry name" value="Tet_transcr_reg_TetR-rel_C_sf"/>
</dbReference>
<dbReference type="EMBL" id="JAUSQZ010000001">
    <property type="protein sequence ID" value="MDP9829095.1"/>
    <property type="molecule type" value="Genomic_DNA"/>
</dbReference>
<dbReference type="Pfam" id="PF00440">
    <property type="entry name" value="TetR_N"/>
    <property type="match status" value="1"/>
</dbReference>